<comment type="caution">
    <text evidence="2">The sequence shown here is derived from an EMBL/GenBank/DDBJ whole genome shotgun (WGS) entry which is preliminary data.</text>
</comment>
<reference evidence="2 3" key="1">
    <citation type="journal article" date="2015" name="Genome Biol.">
        <title>Comparative genomics of Steinernema reveals deeply conserved gene regulatory networks.</title>
        <authorList>
            <person name="Dillman A.R."/>
            <person name="Macchietto M."/>
            <person name="Porter C.F."/>
            <person name="Rogers A."/>
            <person name="Williams B."/>
            <person name="Antoshechkin I."/>
            <person name="Lee M.M."/>
            <person name="Goodwin Z."/>
            <person name="Lu X."/>
            <person name="Lewis E.E."/>
            <person name="Goodrich-Blair H."/>
            <person name="Stock S.P."/>
            <person name="Adams B.J."/>
            <person name="Sternberg P.W."/>
            <person name="Mortazavi A."/>
        </authorList>
    </citation>
    <scope>NUCLEOTIDE SEQUENCE [LARGE SCALE GENOMIC DNA]</scope>
    <source>
        <strain evidence="2 3">ALL</strain>
    </source>
</reference>
<dbReference type="Proteomes" id="UP000298663">
    <property type="component" value="Unassembled WGS sequence"/>
</dbReference>
<feature type="region of interest" description="Disordered" evidence="1">
    <location>
        <begin position="1"/>
        <end position="25"/>
    </location>
</feature>
<proteinExistence type="predicted"/>
<gene>
    <name evidence="2" type="ORF">L596_010348</name>
</gene>
<evidence type="ECO:0000313" key="3">
    <source>
        <dbReference type="Proteomes" id="UP000298663"/>
    </source>
</evidence>
<evidence type="ECO:0000256" key="1">
    <source>
        <dbReference type="SAM" id="MobiDB-lite"/>
    </source>
</evidence>
<reference evidence="2 3" key="2">
    <citation type="journal article" date="2019" name="G3 (Bethesda)">
        <title>Hybrid Assembly of the Genome of the Entomopathogenic Nematode Steinernema carpocapsae Identifies the X-Chromosome.</title>
        <authorList>
            <person name="Serra L."/>
            <person name="Macchietto M."/>
            <person name="Macias-Munoz A."/>
            <person name="McGill C.J."/>
            <person name="Rodriguez I.M."/>
            <person name="Rodriguez B."/>
            <person name="Murad R."/>
            <person name="Mortazavi A."/>
        </authorList>
    </citation>
    <scope>NUCLEOTIDE SEQUENCE [LARGE SCALE GENOMIC DNA]</scope>
    <source>
        <strain evidence="2 3">ALL</strain>
    </source>
</reference>
<sequence length="135" mass="14498">MFGDSLGSLFPQEEAAMDAANPPSEALKSDLNAKIRRVLAFGNSTDIFANARQCSTVGKRPSSRSSAPRSNEEASQRRRRTKPSTASTCIRLQGRSDAENEQTNGQVVRLAGALGAQGIPETFEFERRRRGGAGG</sequence>
<accession>A0A4U5PIA0</accession>
<protein>
    <submittedName>
        <fullName evidence="2">Uncharacterized protein</fullName>
    </submittedName>
</protein>
<evidence type="ECO:0000313" key="2">
    <source>
        <dbReference type="EMBL" id="TKR96308.1"/>
    </source>
</evidence>
<name>A0A4U5PIA0_STECR</name>
<dbReference type="EMBL" id="AZBU02000002">
    <property type="protein sequence ID" value="TKR96308.1"/>
    <property type="molecule type" value="Genomic_DNA"/>
</dbReference>
<dbReference type="AlphaFoldDB" id="A0A4U5PIA0"/>
<feature type="region of interest" description="Disordered" evidence="1">
    <location>
        <begin position="52"/>
        <end position="103"/>
    </location>
</feature>
<organism evidence="2 3">
    <name type="scientific">Steinernema carpocapsae</name>
    <name type="common">Entomopathogenic nematode</name>
    <dbReference type="NCBI Taxonomy" id="34508"/>
    <lineage>
        <taxon>Eukaryota</taxon>
        <taxon>Metazoa</taxon>
        <taxon>Ecdysozoa</taxon>
        <taxon>Nematoda</taxon>
        <taxon>Chromadorea</taxon>
        <taxon>Rhabditida</taxon>
        <taxon>Tylenchina</taxon>
        <taxon>Panagrolaimomorpha</taxon>
        <taxon>Strongyloidoidea</taxon>
        <taxon>Steinernematidae</taxon>
        <taxon>Steinernema</taxon>
    </lineage>
</organism>
<keyword evidence="3" id="KW-1185">Reference proteome</keyword>